<dbReference type="RefSeq" id="WP_105512522.1">
    <property type="nucleotide sequence ID" value="NZ_PVEP01000001.1"/>
</dbReference>
<keyword evidence="2 5" id="KW-0238">DNA-binding</keyword>
<reference evidence="5 6" key="1">
    <citation type="submission" date="2018-02" db="EMBL/GenBank/DDBJ databases">
        <title>Genomic Encyclopedia of Archaeal and Bacterial Type Strains, Phase II (KMG-II): from individual species to whole genera.</title>
        <authorList>
            <person name="Goeker M."/>
        </authorList>
    </citation>
    <scope>NUCLEOTIDE SEQUENCE [LARGE SCALE GENOMIC DNA]</scope>
    <source>
        <strain evidence="5 6">DSM 18921</strain>
    </source>
</reference>
<dbReference type="PRINTS" id="PR00038">
    <property type="entry name" value="HTHLUXR"/>
</dbReference>
<dbReference type="SUPFAM" id="SSF46894">
    <property type="entry name" value="C-terminal effector domain of the bipartite response regulators"/>
    <property type="match status" value="1"/>
</dbReference>
<dbReference type="Gene3D" id="1.10.10.10">
    <property type="entry name" value="Winged helix-like DNA-binding domain superfamily/Winged helix DNA-binding domain"/>
    <property type="match status" value="1"/>
</dbReference>
<protein>
    <submittedName>
        <fullName evidence="5">DNA-binding CsgD family transcriptional regulator</fullName>
    </submittedName>
</protein>
<keyword evidence="3" id="KW-0804">Transcription</keyword>
<sequence length="262" mass="29636">MGIEAKFDRIGAVIAAQGSPDFPRRLAEFLRTIAPYDFTVIFGYRGAARPLDLYDDFPQAKRAVFVTDYQAGPYLLDPFYLAATRPTAPGLYRMRDLAPDRFYQGEYFRSYYVQTGLAEEIGFFVGLDRGAMVIVSLMRADKAFSAREFAALRTAWPIVRAAVRNHWADLAERFDLPAGPEAARADRRIERSFQHFGEGILTPREREVVEYTLKGYSAEAIRQVLGISSGTVRIHRRNIYAKLGISSQGELFARFIDTLVKP</sequence>
<dbReference type="AlphaFoldDB" id="A0A2S8SBT2"/>
<dbReference type="PROSITE" id="PS50043">
    <property type="entry name" value="HTH_LUXR_2"/>
    <property type="match status" value="1"/>
</dbReference>
<evidence type="ECO:0000313" key="6">
    <source>
        <dbReference type="Proteomes" id="UP000238338"/>
    </source>
</evidence>
<name>A0A2S8SBT2_9RHOB</name>
<dbReference type="InterPro" id="IPR000792">
    <property type="entry name" value="Tscrpt_reg_LuxR_C"/>
</dbReference>
<dbReference type="InterPro" id="IPR036388">
    <property type="entry name" value="WH-like_DNA-bd_sf"/>
</dbReference>
<dbReference type="InterPro" id="IPR016032">
    <property type="entry name" value="Sig_transdc_resp-reg_C-effctor"/>
</dbReference>
<dbReference type="SMART" id="SM00421">
    <property type="entry name" value="HTH_LUXR"/>
    <property type="match status" value="1"/>
</dbReference>
<dbReference type="PANTHER" id="PTHR44688">
    <property type="entry name" value="DNA-BINDING TRANSCRIPTIONAL ACTIVATOR DEVR_DOSR"/>
    <property type="match status" value="1"/>
</dbReference>
<feature type="domain" description="HTH luxR-type" evidence="4">
    <location>
        <begin position="194"/>
        <end position="259"/>
    </location>
</feature>
<gene>
    <name evidence="5" type="ORF">LX70_00020</name>
</gene>
<dbReference type="Pfam" id="PF00196">
    <property type="entry name" value="GerE"/>
    <property type="match status" value="1"/>
</dbReference>
<evidence type="ECO:0000259" key="4">
    <source>
        <dbReference type="PROSITE" id="PS50043"/>
    </source>
</evidence>
<proteinExistence type="predicted"/>
<dbReference type="GO" id="GO:0003677">
    <property type="term" value="F:DNA binding"/>
    <property type="evidence" value="ECO:0007669"/>
    <property type="project" value="UniProtKB-KW"/>
</dbReference>
<evidence type="ECO:0000256" key="1">
    <source>
        <dbReference type="ARBA" id="ARBA00023015"/>
    </source>
</evidence>
<dbReference type="Proteomes" id="UP000238338">
    <property type="component" value="Unassembled WGS sequence"/>
</dbReference>
<evidence type="ECO:0000313" key="5">
    <source>
        <dbReference type="EMBL" id="PQV58213.1"/>
    </source>
</evidence>
<dbReference type="CDD" id="cd06170">
    <property type="entry name" value="LuxR_C_like"/>
    <property type="match status" value="1"/>
</dbReference>
<dbReference type="OrthoDB" id="343383at2"/>
<keyword evidence="6" id="KW-1185">Reference proteome</keyword>
<evidence type="ECO:0000256" key="3">
    <source>
        <dbReference type="ARBA" id="ARBA00023163"/>
    </source>
</evidence>
<keyword evidence="1" id="KW-0805">Transcription regulation</keyword>
<dbReference type="GO" id="GO:0006355">
    <property type="term" value="P:regulation of DNA-templated transcription"/>
    <property type="evidence" value="ECO:0007669"/>
    <property type="project" value="InterPro"/>
</dbReference>
<organism evidence="5 6">
    <name type="scientific">Albidovulum denitrificans</name>
    <dbReference type="NCBI Taxonomy" id="404881"/>
    <lineage>
        <taxon>Bacteria</taxon>
        <taxon>Pseudomonadati</taxon>
        <taxon>Pseudomonadota</taxon>
        <taxon>Alphaproteobacteria</taxon>
        <taxon>Rhodobacterales</taxon>
        <taxon>Paracoccaceae</taxon>
        <taxon>Albidovulum</taxon>
    </lineage>
</organism>
<comment type="caution">
    <text evidence="5">The sequence shown here is derived from an EMBL/GenBank/DDBJ whole genome shotgun (WGS) entry which is preliminary data.</text>
</comment>
<evidence type="ECO:0000256" key="2">
    <source>
        <dbReference type="ARBA" id="ARBA00023125"/>
    </source>
</evidence>
<dbReference type="EMBL" id="PVEP01000001">
    <property type="protein sequence ID" value="PQV58213.1"/>
    <property type="molecule type" value="Genomic_DNA"/>
</dbReference>
<accession>A0A2S8SBT2</accession>
<dbReference type="PANTHER" id="PTHR44688:SF16">
    <property type="entry name" value="DNA-BINDING TRANSCRIPTIONAL ACTIVATOR DEVR_DOSR"/>
    <property type="match status" value="1"/>
</dbReference>